<comment type="caution">
    <text evidence="1">The sequence shown here is derived from an EMBL/GenBank/DDBJ whole genome shotgun (WGS) entry which is preliminary data.</text>
</comment>
<dbReference type="OrthoDB" id="428577at2759"/>
<protein>
    <submittedName>
        <fullName evidence="1">Uncharacterized protein</fullName>
    </submittedName>
</protein>
<proteinExistence type="predicted"/>
<dbReference type="EMBL" id="RCHS01001343">
    <property type="protein sequence ID" value="RMX54041.1"/>
    <property type="molecule type" value="Genomic_DNA"/>
</dbReference>
<dbReference type="Proteomes" id="UP000275408">
    <property type="component" value="Unassembled WGS sequence"/>
</dbReference>
<evidence type="ECO:0000313" key="1">
    <source>
        <dbReference type="EMBL" id="RMX54041.1"/>
    </source>
</evidence>
<name>A0A3M6UK34_POCDA</name>
<evidence type="ECO:0000313" key="2">
    <source>
        <dbReference type="Proteomes" id="UP000275408"/>
    </source>
</evidence>
<accession>A0A3M6UK34</accession>
<keyword evidence="2" id="KW-1185">Reference proteome</keyword>
<dbReference type="AlphaFoldDB" id="A0A3M6UK34"/>
<sequence length="238" mass="25378">MTSNRSIEIVQKSTSCENLHAIAPGTMGKGSVGSPESRLEKLEGVPDDTPFKVELYLMNEESFLTVLSSGYLCNSHTTGHPVSLVKYTGLLLSNFLTGHPGQEPCAHLLNTLEIQFIPHVLTPASSMLSVLPTSGRPADAASSTALRLAPVTTISRLPAWVSCVPLGIPSDVPVATSSSPQAWPVTGAVRPHIVLSNRKRRVISKSVDFPYIPGEGYRQSICGLVSFAALSSFFMAGF</sequence>
<organism evidence="1 2">
    <name type="scientific">Pocillopora damicornis</name>
    <name type="common">Cauliflower coral</name>
    <name type="synonym">Millepora damicornis</name>
    <dbReference type="NCBI Taxonomy" id="46731"/>
    <lineage>
        <taxon>Eukaryota</taxon>
        <taxon>Metazoa</taxon>
        <taxon>Cnidaria</taxon>
        <taxon>Anthozoa</taxon>
        <taxon>Hexacorallia</taxon>
        <taxon>Scleractinia</taxon>
        <taxon>Astrocoeniina</taxon>
        <taxon>Pocilloporidae</taxon>
        <taxon>Pocillopora</taxon>
    </lineage>
</organism>
<gene>
    <name evidence="1" type="ORF">pdam_00013701</name>
</gene>
<reference evidence="1 2" key="1">
    <citation type="journal article" date="2018" name="Sci. Rep.">
        <title>Comparative analysis of the Pocillopora damicornis genome highlights role of immune system in coral evolution.</title>
        <authorList>
            <person name="Cunning R."/>
            <person name="Bay R.A."/>
            <person name="Gillette P."/>
            <person name="Baker A.C."/>
            <person name="Traylor-Knowles N."/>
        </authorList>
    </citation>
    <scope>NUCLEOTIDE SEQUENCE [LARGE SCALE GENOMIC DNA]</scope>
    <source>
        <strain evidence="1">RSMAS</strain>
        <tissue evidence="1">Whole animal</tissue>
    </source>
</reference>
<feature type="non-terminal residue" evidence="1">
    <location>
        <position position="238"/>
    </location>
</feature>